<accession>A0ABX7QXI4</accession>
<name>A0ABX7QXI4_9GAMM</name>
<sequence>MANILPNRCLLCHQTILTKPASPTIDSQMIAQQRGICQPCLTSCLYDTDICLGCGKVMQVAAEYCGGCIKSRPIPVVAPASYHTMLGRLIPAIKYQAQFAAMPALIEALAQRIESLCQQQLLSLPQVLLPVPLHRQRLSSRGYNQAWLIAHALSSRLGIAMDDQLLIRVKHTPAQAQLSGKQRRQNLADAFALTRPLPYQRIALVDDVVTTGSTVDAIARVLRASAPSVQVWCLARAEAPSLQDKS</sequence>
<organism evidence="2 3">
    <name type="scientific">Shewanella avicenniae</name>
    <dbReference type="NCBI Taxonomy" id="2814294"/>
    <lineage>
        <taxon>Bacteria</taxon>
        <taxon>Pseudomonadati</taxon>
        <taxon>Pseudomonadota</taxon>
        <taxon>Gammaproteobacteria</taxon>
        <taxon>Alteromonadales</taxon>
        <taxon>Shewanellaceae</taxon>
        <taxon>Shewanella</taxon>
    </lineage>
</organism>
<reference evidence="2 3" key="1">
    <citation type="submission" date="2021-03" db="EMBL/GenBank/DDBJ databases">
        <title>Novel species identification of genus Shewanella.</title>
        <authorList>
            <person name="Liu G."/>
            <person name="Zhang Q."/>
        </authorList>
    </citation>
    <scope>NUCLEOTIDE SEQUENCE [LARGE SCALE GENOMIC DNA]</scope>
    <source>
        <strain evidence="2 3">FJAT-51800</strain>
    </source>
</reference>
<dbReference type="InterPro" id="IPR000836">
    <property type="entry name" value="PRTase_dom"/>
</dbReference>
<proteinExistence type="inferred from homology"/>
<dbReference type="Proteomes" id="UP000662770">
    <property type="component" value="Chromosome"/>
</dbReference>
<dbReference type="SUPFAM" id="SSF53271">
    <property type="entry name" value="PRTase-like"/>
    <property type="match status" value="1"/>
</dbReference>
<dbReference type="PANTHER" id="PTHR47505">
    <property type="entry name" value="DNA UTILIZATION PROTEIN YHGH"/>
    <property type="match status" value="1"/>
</dbReference>
<protein>
    <submittedName>
        <fullName evidence="2">ComF family protein</fullName>
    </submittedName>
</protein>
<evidence type="ECO:0000313" key="3">
    <source>
        <dbReference type="Proteomes" id="UP000662770"/>
    </source>
</evidence>
<comment type="similarity">
    <text evidence="1">Belongs to the ComF/GntX family.</text>
</comment>
<evidence type="ECO:0000256" key="1">
    <source>
        <dbReference type="ARBA" id="ARBA00008007"/>
    </source>
</evidence>
<dbReference type="CDD" id="cd06223">
    <property type="entry name" value="PRTases_typeI"/>
    <property type="match status" value="1"/>
</dbReference>
<dbReference type="PANTHER" id="PTHR47505:SF1">
    <property type="entry name" value="DNA UTILIZATION PROTEIN YHGH"/>
    <property type="match status" value="1"/>
</dbReference>
<dbReference type="InterPro" id="IPR051910">
    <property type="entry name" value="ComF/GntX_DNA_util-trans"/>
</dbReference>
<dbReference type="Gene3D" id="3.40.50.2020">
    <property type="match status" value="1"/>
</dbReference>
<evidence type="ECO:0000313" key="2">
    <source>
        <dbReference type="EMBL" id="QSX35360.1"/>
    </source>
</evidence>
<dbReference type="EMBL" id="CP071503">
    <property type="protein sequence ID" value="QSX35360.1"/>
    <property type="molecule type" value="Genomic_DNA"/>
</dbReference>
<dbReference type="InterPro" id="IPR029057">
    <property type="entry name" value="PRTase-like"/>
</dbReference>
<keyword evidence="3" id="KW-1185">Reference proteome</keyword>
<gene>
    <name evidence="2" type="ORF">JYB87_00270</name>
</gene>